<dbReference type="SUPFAM" id="SSF51430">
    <property type="entry name" value="NAD(P)-linked oxidoreductase"/>
    <property type="match status" value="1"/>
</dbReference>
<organism evidence="9 10">
    <name type="scientific">Nitratireductor indicus C115</name>
    <dbReference type="NCBI Taxonomy" id="1231190"/>
    <lineage>
        <taxon>Bacteria</taxon>
        <taxon>Pseudomonadati</taxon>
        <taxon>Pseudomonadota</taxon>
        <taxon>Alphaproteobacteria</taxon>
        <taxon>Hyphomicrobiales</taxon>
        <taxon>Phyllobacteriaceae</taxon>
        <taxon>Nitratireductor</taxon>
    </lineage>
</organism>
<evidence type="ECO:0000256" key="5">
    <source>
        <dbReference type="PIRSR" id="PIRSR000097-1"/>
    </source>
</evidence>
<protein>
    <submittedName>
        <fullName evidence="9">2,5-didehydrogluconate reductase</fullName>
    </submittedName>
</protein>
<evidence type="ECO:0000313" key="9">
    <source>
        <dbReference type="EMBL" id="EKF41060.1"/>
    </source>
</evidence>
<dbReference type="Pfam" id="PF00248">
    <property type="entry name" value="Aldo_ket_red"/>
    <property type="match status" value="1"/>
</dbReference>
<keyword evidence="3" id="KW-0560">Oxidoreductase</keyword>
<dbReference type="PROSITE" id="PS00798">
    <property type="entry name" value="ALDOKETO_REDUCTASE_1"/>
    <property type="match status" value="1"/>
</dbReference>
<feature type="domain" description="NADP-dependent oxidoreductase" evidence="8">
    <location>
        <begin position="14"/>
        <end position="257"/>
    </location>
</feature>
<dbReference type="Gene3D" id="3.20.20.100">
    <property type="entry name" value="NADP-dependent oxidoreductase domain"/>
    <property type="match status" value="1"/>
</dbReference>
<evidence type="ECO:0000256" key="7">
    <source>
        <dbReference type="PIRSR" id="PIRSR000097-3"/>
    </source>
</evidence>
<name>K2NNV4_9HYPH</name>
<dbReference type="InterPro" id="IPR020471">
    <property type="entry name" value="AKR"/>
</dbReference>
<dbReference type="GO" id="GO:1990002">
    <property type="term" value="F:methylglyoxal reductase (NADPH) (acetol producing) activity"/>
    <property type="evidence" value="ECO:0007669"/>
    <property type="project" value="TreeGrafter"/>
</dbReference>
<evidence type="ECO:0000313" key="10">
    <source>
        <dbReference type="Proteomes" id="UP000007374"/>
    </source>
</evidence>
<evidence type="ECO:0000256" key="3">
    <source>
        <dbReference type="ARBA" id="ARBA00023002"/>
    </source>
</evidence>
<evidence type="ECO:0000256" key="1">
    <source>
        <dbReference type="ARBA" id="ARBA00007905"/>
    </source>
</evidence>
<dbReference type="PROSITE" id="PS00062">
    <property type="entry name" value="ALDOKETO_REDUCTASE_2"/>
    <property type="match status" value="1"/>
</dbReference>
<feature type="binding site" evidence="6">
    <location>
        <position position="105"/>
    </location>
    <ligand>
        <name>substrate</name>
    </ligand>
</feature>
<dbReference type="RefSeq" id="WP_009451775.1">
    <property type="nucleotide sequence ID" value="NZ_AMSI01000013.1"/>
</dbReference>
<dbReference type="PIRSF" id="PIRSF000097">
    <property type="entry name" value="AKR"/>
    <property type="match status" value="1"/>
</dbReference>
<keyword evidence="2" id="KW-0521">NADP</keyword>
<dbReference type="PROSITE" id="PS00063">
    <property type="entry name" value="ALDOKETO_REDUCTASE_3"/>
    <property type="match status" value="1"/>
</dbReference>
<feature type="site" description="Lowers pKa of active site Tyr" evidence="7">
    <location>
        <position position="72"/>
    </location>
</feature>
<evidence type="ECO:0000256" key="2">
    <source>
        <dbReference type="ARBA" id="ARBA00022857"/>
    </source>
</evidence>
<dbReference type="eggNOG" id="COG0656">
    <property type="taxonomic scope" value="Bacteria"/>
</dbReference>
<dbReference type="InterPro" id="IPR018170">
    <property type="entry name" value="Aldo/ket_reductase_CS"/>
</dbReference>
<comment type="similarity">
    <text evidence="1">Belongs to the aldo/keto reductase family.</text>
</comment>
<sequence length="277" mass="30076">MQTVEANGASIPVIGLGTWTLKDKACADMVSRAISLGYRHLDTAASYGNEEAVGEGLRASGVARNDIFVTTKVWWTDIAPADLARSAEASLSRLGLDHVDLLLIHWPNPQVPLADSIGALNLMRERGLARHIGVSNFPTALLAEALRLSDAPLVANQVENHPYLDQSKVYRACREAGMAMVSYCPLARGGRLFEEPAVSKAAARHGKTPAQIVLRWQVQQDGIVAIPRTSNPERLSENIGLFDFSLSEEEMAAISALRGAGQRICDYDFSPAWDEVE</sequence>
<dbReference type="PATRIC" id="fig|1231190.3.peg.3691"/>
<dbReference type="InterPro" id="IPR023210">
    <property type="entry name" value="NADP_OxRdtase_dom"/>
</dbReference>
<dbReference type="EMBL" id="AMSI01000013">
    <property type="protein sequence ID" value="EKF41060.1"/>
    <property type="molecule type" value="Genomic_DNA"/>
</dbReference>
<gene>
    <name evidence="9" type="ORF">NA8A_17865</name>
</gene>
<dbReference type="GO" id="GO:0051596">
    <property type="term" value="P:methylglyoxal catabolic process"/>
    <property type="evidence" value="ECO:0007669"/>
    <property type="project" value="TreeGrafter"/>
</dbReference>
<dbReference type="PANTHER" id="PTHR43827">
    <property type="entry name" value="2,5-DIKETO-D-GLUCONIC ACID REDUCTASE"/>
    <property type="match status" value="1"/>
</dbReference>
<proteinExistence type="inferred from homology"/>
<comment type="catalytic activity">
    <reaction evidence="4">
        <text>hydroxyacetone + NADP(+) = methylglyoxal + NADPH + H(+)</text>
        <dbReference type="Rhea" id="RHEA:27986"/>
        <dbReference type="ChEBI" id="CHEBI:15378"/>
        <dbReference type="ChEBI" id="CHEBI:17158"/>
        <dbReference type="ChEBI" id="CHEBI:27957"/>
        <dbReference type="ChEBI" id="CHEBI:57783"/>
        <dbReference type="ChEBI" id="CHEBI:58349"/>
    </reaction>
</comment>
<dbReference type="InterPro" id="IPR036812">
    <property type="entry name" value="NAD(P)_OxRdtase_dom_sf"/>
</dbReference>
<dbReference type="CDD" id="cd19140">
    <property type="entry name" value="AKR_AKR3F3"/>
    <property type="match status" value="1"/>
</dbReference>
<evidence type="ECO:0000259" key="8">
    <source>
        <dbReference type="Pfam" id="PF00248"/>
    </source>
</evidence>
<comment type="caution">
    <text evidence="9">The sequence shown here is derived from an EMBL/GenBank/DDBJ whole genome shotgun (WGS) entry which is preliminary data.</text>
</comment>
<feature type="active site" description="Proton donor" evidence="5">
    <location>
        <position position="47"/>
    </location>
</feature>
<dbReference type="OrthoDB" id="9804790at2"/>
<dbReference type="STRING" id="721133.SAMN05216176_11292"/>
<evidence type="ECO:0000256" key="4">
    <source>
        <dbReference type="ARBA" id="ARBA00049445"/>
    </source>
</evidence>
<dbReference type="Proteomes" id="UP000007374">
    <property type="component" value="Unassembled WGS sequence"/>
</dbReference>
<reference evidence="9 10" key="1">
    <citation type="journal article" date="2012" name="J. Bacteriol.">
        <title>Genome Sequence of Nitratireductor indicus Type Strain C115.</title>
        <authorList>
            <person name="Lai Q."/>
            <person name="Li G."/>
            <person name="Yu Z."/>
            <person name="Shao Z."/>
        </authorList>
    </citation>
    <scope>NUCLEOTIDE SEQUENCE [LARGE SCALE GENOMIC DNA]</scope>
    <source>
        <strain evidence="9 10">C115</strain>
    </source>
</reference>
<keyword evidence="10" id="KW-1185">Reference proteome</keyword>
<evidence type="ECO:0000256" key="6">
    <source>
        <dbReference type="PIRSR" id="PIRSR000097-2"/>
    </source>
</evidence>
<dbReference type="PRINTS" id="PR00069">
    <property type="entry name" value="ALDKETRDTASE"/>
</dbReference>
<dbReference type="FunFam" id="3.20.20.100:FF:000002">
    <property type="entry name" value="2,5-diketo-D-gluconic acid reductase A"/>
    <property type="match status" value="1"/>
</dbReference>
<dbReference type="AlphaFoldDB" id="K2NNV4"/>
<accession>K2NNV4</accession>
<dbReference type="PANTHER" id="PTHR43827:SF3">
    <property type="entry name" value="NADP-DEPENDENT OXIDOREDUCTASE DOMAIN-CONTAINING PROTEIN"/>
    <property type="match status" value="1"/>
</dbReference>